<reference evidence="10" key="1">
    <citation type="submission" date="2025-08" db="UniProtKB">
        <authorList>
            <consortium name="RefSeq"/>
        </authorList>
    </citation>
    <scope>IDENTIFICATION</scope>
</reference>
<dbReference type="InterPro" id="IPR039688">
    <property type="entry name" value="STAC1/2/3"/>
</dbReference>
<feature type="coiled-coil region" evidence="8">
    <location>
        <begin position="66"/>
        <end position="103"/>
    </location>
</feature>
<evidence type="ECO:0000256" key="2">
    <source>
        <dbReference type="ARBA" id="ARBA00004496"/>
    </source>
</evidence>
<dbReference type="PANTHER" id="PTHR15135:SF7">
    <property type="entry name" value="STAC-LIKE, ISOFORM J"/>
    <property type="match status" value="1"/>
</dbReference>
<evidence type="ECO:0000256" key="1">
    <source>
        <dbReference type="ARBA" id="ARBA00004236"/>
    </source>
</evidence>
<keyword evidence="3" id="KW-1003">Cell membrane</keyword>
<proteinExistence type="predicted"/>
<name>A0A1S3D8N8_DIACI</name>
<dbReference type="GO" id="GO:0005886">
    <property type="term" value="C:plasma membrane"/>
    <property type="evidence" value="ECO:0007669"/>
    <property type="project" value="UniProtKB-SubCell"/>
</dbReference>
<dbReference type="GO" id="GO:0008270">
    <property type="term" value="F:zinc ion binding"/>
    <property type="evidence" value="ECO:0007669"/>
    <property type="project" value="UniProtKB-KW"/>
</dbReference>
<dbReference type="RefSeq" id="XP_008476728.1">
    <property type="nucleotide sequence ID" value="XM_008478506.1"/>
</dbReference>
<accession>A0A1S3D8N8</accession>
<dbReference type="GO" id="GO:1903078">
    <property type="term" value="P:positive regulation of protein localization to plasma membrane"/>
    <property type="evidence" value="ECO:0007669"/>
    <property type="project" value="TreeGrafter"/>
</dbReference>
<protein>
    <submittedName>
        <fullName evidence="10">Uncharacterized protein LOC103513661</fullName>
    </submittedName>
</protein>
<evidence type="ECO:0000256" key="4">
    <source>
        <dbReference type="ARBA" id="ARBA00022490"/>
    </source>
</evidence>
<dbReference type="KEGG" id="dci:103513661"/>
<dbReference type="STRING" id="121845.A0A1S3D8N8"/>
<sequence>MCTRTCVAPCQILSCKVPKLSPVDLLPPTVEQVDAAGNATTVPDPNYQGIEGVQLKNELVIDRLASLDVKSRYESLRTEAAELETQIKQLQDALDTLSRIQQRSLESSLFNKANEIQEDISIKKFDLKNAQLHLASIKAQ</sequence>
<evidence type="ECO:0000256" key="3">
    <source>
        <dbReference type="ARBA" id="ARBA00022475"/>
    </source>
</evidence>
<keyword evidence="6" id="KW-0862">Zinc</keyword>
<keyword evidence="7" id="KW-0472">Membrane</keyword>
<feature type="non-terminal residue" evidence="10">
    <location>
        <position position="140"/>
    </location>
</feature>
<evidence type="ECO:0000313" key="10">
    <source>
        <dbReference type="RefSeq" id="XP_008476728.1"/>
    </source>
</evidence>
<evidence type="ECO:0000256" key="8">
    <source>
        <dbReference type="SAM" id="Coils"/>
    </source>
</evidence>
<dbReference type="GO" id="GO:0005737">
    <property type="term" value="C:cytoplasm"/>
    <property type="evidence" value="ECO:0007669"/>
    <property type="project" value="UniProtKB-SubCell"/>
</dbReference>
<keyword evidence="5" id="KW-0677">Repeat</keyword>
<evidence type="ECO:0000256" key="6">
    <source>
        <dbReference type="ARBA" id="ARBA00022771"/>
    </source>
</evidence>
<evidence type="ECO:0000256" key="5">
    <source>
        <dbReference type="ARBA" id="ARBA00022737"/>
    </source>
</evidence>
<dbReference type="PaxDb" id="121845-A0A1S3D8N8"/>
<organism evidence="9 10">
    <name type="scientific">Diaphorina citri</name>
    <name type="common">Asian citrus psyllid</name>
    <dbReference type="NCBI Taxonomy" id="121845"/>
    <lineage>
        <taxon>Eukaryota</taxon>
        <taxon>Metazoa</taxon>
        <taxon>Ecdysozoa</taxon>
        <taxon>Arthropoda</taxon>
        <taxon>Hexapoda</taxon>
        <taxon>Insecta</taxon>
        <taxon>Pterygota</taxon>
        <taxon>Neoptera</taxon>
        <taxon>Paraneoptera</taxon>
        <taxon>Hemiptera</taxon>
        <taxon>Sternorrhyncha</taxon>
        <taxon>Psylloidea</taxon>
        <taxon>Psyllidae</taxon>
        <taxon>Diaphorininae</taxon>
        <taxon>Diaphorina</taxon>
    </lineage>
</organism>
<gene>
    <name evidence="10" type="primary">LOC103513661</name>
</gene>
<evidence type="ECO:0000313" key="9">
    <source>
        <dbReference type="Proteomes" id="UP000079169"/>
    </source>
</evidence>
<keyword evidence="8" id="KW-0175">Coiled coil</keyword>
<dbReference type="PANTHER" id="PTHR15135">
    <property type="entry name" value="STAC"/>
    <property type="match status" value="1"/>
</dbReference>
<dbReference type="GO" id="GO:0003009">
    <property type="term" value="P:skeletal muscle contraction"/>
    <property type="evidence" value="ECO:0007669"/>
    <property type="project" value="TreeGrafter"/>
</dbReference>
<dbReference type="GeneID" id="103513661"/>
<evidence type="ECO:0000256" key="7">
    <source>
        <dbReference type="ARBA" id="ARBA00023136"/>
    </source>
</evidence>
<comment type="subcellular location">
    <subcellularLocation>
        <location evidence="1">Cell membrane</location>
    </subcellularLocation>
    <subcellularLocation>
        <location evidence="2">Cytoplasm</location>
    </subcellularLocation>
</comment>
<keyword evidence="6" id="KW-0479">Metal-binding</keyword>
<keyword evidence="6" id="KW-0863">Zinc-finger</keyword>
<dbReference type="Proteomes" id="UP000079169">
    <property type="component" value="Unplaced"/>
</dbReference>
<dbReference type="OMA" id="CTRTCVA"/>
<keyword evidence="9" id="KW-1185">Reference proteome</keyword>
<keyword evidence="4" id="KW-0963">Cytoplasm</keyword>
<dbReference type="AlphaFoldDB" id="A0A1S3D8N8"/>